<dbReference type="PANTHER" id="PTHR23026:SF123">
    <property type="entry name" value="NAD(P)H NITROREDUCTASE RV3131-RELATED"/>
    <property type="match status" value="1"/>
</dbReference>
<keyword evidence="3" id="KW-1185">Reference proteome</keyword>
<proteinExistence type="predicted"/>
<dbReference type="InterPro" id="IPR000415">
    <property type="entry name" value="Nitroreductase-like"/>
</dbReference>
<feature type="region of interest" description="Disordered" evidence="1">
    <location>
        <begin position="255"/>
        <end position="285"/>
    </location>
</feature>
<comment type="caution">
    <text evidence="2">The sequence shown here is derived from an EMBL/GenBank/DDBJ whole genome shotgun (WGS) entry which is preliminary data.</text>
</comment>
<organism evidence="2 3">
    <name type="scientific">Mycobacterium deserti</name>
    <dbReference type="NCBI Taxonomy" id="2978347"/>
    <lineage>
        <taxon>Bacteria</taxon>
        <taxon>Bacillati</taxon>
        <taxon>Actinomycetota</taxon>
        <taxon>Actinomycetes</taxon>
        <taxon>Mycobacteriales</taxon>
        <taxon>Mycobacteriaceae</taxon>
        <taxon>Mycobacterium</taxon>
    </lineage>
</organism>
<protein>
    <submittedName>
        <fullName evidence="2">Nitroreductase</fullName>
    </submittedName>
</protein>
<accession>A0ABT2MGE9</accession>
<evidence type="ECO:0000256" key="1">
    <source>
        <dbReference type="SAM" id="MobiDB-lite"/>
    </source>
</evidence>
<dbReference type="SUPFAM" id="SSF55469">
    <property type="entry name" value="FMN-dependent nitroreductase-like"/>
    <property type="match status" value="1"/>
</dbReference>
<reference evidence="3" key="1">
    <citation type="submission" date="2023-07" db="EMBL/GenBank/DDBJ databases">
        <authorList>
            <person name="Deng Y."/>
            <person name="Zhang Y.-Q."/>
        </authorList>
    </citation>
    <scope>NUCLEOTIDE SEQUENCE [LARGE SCALE GENOMIC DNA]</scope>
    <source>
        <strain evidence="3">CPCC 205710</strain>
    </source>
</reference>
<dbReference type="Gene3D" id="3.40.109.10">
    <property type="entry name" value="NADH Oxidase"/>
    <property type="match status" value="1"/>
</dbReference>
<feature type="compositionally biased region" description="Polar residues" evidence="1">
    <location>
        <begin position="274"/>
        <end position="285"/>
    </location>
</feature>
<evidence type="ECO:0000313" key="2">
    <source>
        <dbReference type="EMBL" id="MCT7661363.1"/>
    </source>
</evidence>
<dbReference type="EMBL" id="JAODWD010000006">
    <property type="protein sequence ID" value="MCT7661363.1"/>
    <property type="molecule type" value="Genomic_DNA"/>
</dbReference>
<gene>
    <name evidence="2" type="ORF">N4S67_23435</name>
</gene>
<sequence length="285" mass="31643">MAARFPRRDTLETALDTAARAPSRRNLQPWRWRVDGGGVHLYADWRRRAGDSLDDRRDVLLGCGAVLDHCAVALAANGWCPRIRRFPDPDDDSHRAIMEVIEGPSREPDLELAGAIPRRRADRRRYGAQPIPAGTLELLHIRAARMQVELAVVPRLRWYRSDGGDVALRYSERAGDHARGSDDGAVMLVLSTKRDDDSMRMRAGEALSHVVLSATAMGFATCPLTEPLNDMRSRLALACEVFDGEAYPQTLIRVGVPASDDDPPAPVDRRPVSETTTWADQFSAR</sequence>
<name>A0ABT2MGE9_9MYCO</name>
<evidence type="ECO:0000313" key="3">
    <source>
        <dbReference type="Proteomes" id="UP001206639"/>
    </source>
</evidence>
<dbReference type="PANTHER" id="PTHR23026">
    <property type="entry name" value="NADPH NITROREDUCTASE"/>
    <property type="match status" value="1"/>
</dbReference>
<dbReference type="Proteomes" id="UP001206639">
    <property type="component" value="Unassembled WGS sequence"/>
</dbReference>
<dbReference type="InterPro" id="IPR050627">
    <property type="entry name" value="Nitroreductase/BluB"/>
</dbReference>